<comment type="caution">
    <text evidence="1">The sequence shown here is derived from an EMBL/GenBank/DDBJ whole genome shotgun (WGS) entry which is preliminary data.</text>
</comment>
<protein>
    <recommendedName>
        <fullName evidence="3">Transposase</fullName>
    </recommendedName>
</protein>
<organism evidence="1 2">
    <name type="scientific">Gluconobacter kondonii</name>
    <dbReference type="NCBI Taxonomy" id="941463"/>
    <lineage>
        <taxon>Bacteria</taxon>
        <taxon>Pseudomonadati</taxon>
        <taxon>Pseudomonadota</taxon>
        <taxon>Alphaproteobacteria</taxon>
        <taxon>Acetobacterales</taxon>
        <taxon>Acetobacteraceae</taxon>
        <taxon>Gluconobacter</taxon>
    </lineage>
</organism>
<proteinExistence type="predicted"/>
<evidence type="ECO:0000313" key="1">
    <source>
        <dbReference type="EMBL" id="GLQ66588.1"/>
    </source>
</evidence>
<dbReference type="EMBL" id="BSNV01000018">
    <property type="protein sequence ID" value="GLQ66588.1"/>
    <property type="molecule type" value="Genomic_DNA"/>
</dbReference>
<evidence type="ECO:0000313" key="2">
    <source>
        <dbReference type="Proteomes" id="UP001156629"/>
    </source>
</evidence>
<accession>A0ABQ5WTM7</accession>
<keyword evidence="2" id="KW-1185">Reference proteome</keyword>
<dbReference type="Proteomes" id="UP001156629">
    <property type="component" value="Unassembled WGS sequence"/>
</dbReference>
<gene>
    <name evidence="1" type="ORF">GCM10007870_21720</name>
</gene>
<reference evidence="2" key="1">
    <citation type="journal article" date="2019" name="Int. J. Syst. Evol. Microbiol.">
        <title>The Global Catalogue of Microorganisms (GCM) 10K type strain sequencing project: providing services to taxonomists for standard genome sequencing and annotation.</title>
        <authorList>
            <consortium name="The Broad Institute Genomics Platform"/>
            <consortium name="The Broad Institute Genome Sequencing Center for Infectious Disease"/>
            <person name="Wu L."/>
            <person name="Ma J."/>
        </authorList>
    </citation>
    <scope>NUCLEOTIDE SEQUENCE [LARGE SCALE GENOMIC DNA]</scope>
    <source>
        <strain evidence="2">NBRC 3266</strain>
    </source>
</reference>
<evidence type="ECO:0008006" key="3">
    <source>
        <dbReference type="Google" id="ProtNLM"/>
    </source>
</evidence>
<sequence>MEEDWQADLEQWLVPYLEGLGNKTRRKICPAYIAGLIGPGDRLCCINGVRGFRFCLGFII</sequence>
<name>A0ABQ5WTM7_9PROT</name>